<dbReference type="Proteomes" id="UP000027073">
    <property type="component" value="Unassembled WGS sequence"/>
</dbReference>
<feature type="transmembrane region" description="Helical" evidence="3">
    <location>
        <begin position="30"/>
        <end position="51"/>
    </location>
</feature>
<protein>
    <submittedName>
        <fullName evidence="4">Uncharacterized protein</fullName>
    </submittedName>
</protein>
<evidence type="ECO:0000256" key="1">
    <source>
        <dbReference type="ARBA" id="ARBA00004685"/>
    </source>
</evidence>
<dbReference type="HOGENOM" id="CLU_042941_2_0_1"/>
<dbReference type="AlphaFoldDB" id="A0A067NI02"/>
<evidence type="ECO:0000313" key="4">
    <source>
        <dbReference type="EMBL" id="KDQ26610.1"/>
    </source>
</evidence>
<keyword evidence="3" id="KW-0812">Transmembrane</keyword>
<dbReference type="InParanoid" id="A0A067NI02"/>
<proteinExistence type="inferred from homology"/>
<name>A0A067NI02_PLEO1</name>
<accession>A0A067NI02</accession>
<keyword evidence="3" id="KW-1133">Transmembrane helix</keyword>
<sequence length="245" mass="28514">MSMPNCITEAALPPFKVLLSRQRRARIARYAWLILRVLCMANILLLIMLIVRALEKTDALIYSPVQDIVEYEIKRFNTGFMDEEPTVFQGPPTDAMDEAWRDLYERGVSYLLPEEANQLKEPTIRAPGSNVYIGGLDVFHQLHCLDMVRMAAYPERYPSGHHHTMHLKRSGSMAHPNISEPEHLRHCINSVRQSLMCSSDISINLFYNPRKERRPFPRFDQLHTCRNFGKLREWAFARTTAVWKD</sequence>
<gene>
    <name evidence="4" type="ORF">PLEOSDRAFT_159472</name>
</gene>
<keyword evidence="3" id="KW-0472">Membrane</keyword>
<evidence type="ECO:0000313" key="5">
    <source>
        <dbReference type="Proteomes" id="UP000027073"/>
    </source>
</evidence>
<dbReference type="PANTHER" id="PTHR33365:SF4">
    <property type="entry name" value="CYCLOCHLOROTINE BIOSYNTHESIS PROTEIN O"/>
    <property type="match status" value="1"/>
</dbReference>
<evidence type="ECO:0000256" key="3">
    <source>
        <dbReference type="SAM" id="Phobius"/>
    </source>
</evidence>
<dbReference type="PANTHER" id="PTHR33365">
    <property type="entry name" value="YALI0B05434P"/>
    <property type="match status" value="1"/>
</dbReference>
<dbReference type="GO" id="GO:0043386">
    <property type="term" value="P:mycotoxin biosynthetic process"/>
    <property type="evidence" value="ECO:0007669"/>
    <property type="project" value="InterPro"/>
</dbReference>
<organism evidence="4 5">
    <name type="scientific">Pleurotus ostreatus (strain PC15)</name>
    <name type="common">Oyster mushroom</name>
    <dbReference type="NCBI Taxonomy" id="1137138"/>
    <lineage>
        <taxon>Eukaryota</taxon>
        <taxon>Fungi</taxon>
        <taxon>Dikarya</taxon>
        <taxon>Basidiomycota</taxon>
        <taxon>Agaricomycotina</taxon>
        <taxon>Agaricomycetes</taxon>
        <taxon>Agaricomycetidae</taxon>
        <taxon>Agaricales</taxon>
        <taxon>Pleurotineae</taxon>
        <taxon>Pleurotaceae</taxon>
        <taxon>Pleurotus</taxon>
    </lineage>
</organism>
<dbReference type="OrthoDB" id="3687641at2759"/>
<dbReference type="VEuPathDB" id="FungiDB:PLEOSDRAFT_159472"/>
<dbReference type="Pfam" id="PF11807">
    <property type="entry name" value="UstYa"/>
    <property type="match status" value="1"/>
</dbReference>
<reference evidence="5" key="1">
    <citation type="journal article" date="2014" name="Proc. Natl. Acad. Sci. U.S.A.">
        <title>Extensive sampling of basidiomycete genomes demonstrates inadequacy of the white-rot/brown-rot paradigm for wood decay fungi.</title>
        <authorList>
            <person name="Riley R."/>
            <person name="Salamov A.A."/>
            <person name="Brown D.W."/>
            <person name="Nagy L.G."/>
            <person name="Floudas D."/>
            <person name="Held B.W."/>
            <person name="Levasseur A."/>
            <person name="Lombard V."/>
            <person name="Morin E."/>
            <person name="Otillar R."/>
            <person name="Lindquist E.A."/>
            <person name="Sun H."/>
            <person name="LaButti K.M."/>
            <person name="Schmutz J."/>
            <person name="Jabbour D."/>
            <person name="Luo H."/>
            <person name="Baker S.E."/>
            <person name="Pisabarro A.G."/>
            <person name="Walton J.D."/>
            <person name="Blanchette R.A."/>
            <person name="Henrissat B."/>
            <person name="Martin F."/>
            <person name="Cullen D."/>
            <person name="Hibbett D.S."/>
            <person name="Grigoriev I.V."/>
        </authorList>
    </citation>
    <scope>NUCLEOTIDE SEQUENCE [LARGE SCALE GENOMIC DNA]</scope>
    <source>
        <strain evidence="5">PC15</strain>
    </source>
</reference>
<evidence type="ECO:0000256" key="2">
    <source>
        <dbReference type="ARBA" id="ARBA00035112"/>
    </source>
</evidence>
<dbReference type="EMBL" id="KL198009">
    <property type="protein sequence ID" value="KDQ26610.1"/>
    <property type="molecule type" value="Genomic_DNA"/>
</dbReference>
<comment type="pathway">
    <text evidence="1">Mycotoxin biosynthesis.</text>
</comment>
<dbReference type="InterPro" id="IPR021765">
    <property type="entry name" value="UstYa-like"/>
</dbReference>
<comment type="similarity">
    <text evidence="2">Belongs to the ustYa family.</text>
</comment>
<dbReference type="STRING" id="1137138.A0A067NI02"/>